<reference evidence="15" key="1">
    <citation type="journal article" date="2012" name="Proc. Natl. Acad. Sci. U.S.A.">
        <title>Antigenic diversity is generated by distinct evolutionary mechanisms in African trypanosome species.</title>
        <authorList>
            <person name="Jackson A.P."/>
            <person name="Berry A."/>
            <person name="Aslett M."/>
            <person name="Allison H.C."/>
            <person name="Burton P."/>
            <person name="Vavrova-Anderson J."/>
            <person name="Brown R."/>
            <person name="Browne H."/>
            <person name="Corton N."/>
            <person name="Hauser H."/>
            <person name="Gamble J."/>
            <person name="Gilderthorp R."/>
            <person name="Marcello L."/>
            <person name="McQuillan J."/>
            <person name="Otto T.D."/>
            <person name="Quail M.A."/>
            <person name="Sanders M.J."/>
            <person name="van Tonder A."/>
            <person name="Ginger M.L."/>
            <person name="Field M.C."/>
            <person name="Barry J.D."/>
            <person name="Hertz-Fowler C."/>
            <person name="Berriman M."/>
        </authorList>
    </citation>
    <scope>NUCLEOTIDE SEQUENCE</scope>
    <source>
        <strain evidence="15">Y486</strain>
    </source>
</reference>
<dbReference type="EMBL" id="HE573026">
    <property type="protein sequence ID" value="CCC52483.1"/>
    <property type="molecule type" value="Genomic_DNA"/>
</dbReference>
<dbReference type="PANTHER" id="PTHR12888:SF0">
    <property type="entry name" value="PEROXISOME ASSEMBLY PROTEIN 12"/>
    <property type="match status" value="1"/>
</dbReference>
<evidence type="ECO:0000256" key="7">
    <source>
        <dbReference type="ARBA" id="ARBA00022771"/>
    </source>
</evidence>
<dbReference type="InterPro" id="IPR006845">
    <property type="entry name" value="Pex_N"/>
</dbReference>
<dbReference type="GO" id="GO:0016558">
    <property type="term" value="P:protein import into peroxisome matrix"/>
    <property type="evidence" value="ECO:0007669"/>
    <property type="project" value="InterPro"/>
</dbReference>
<proteinExistence type="inferred from homology"/>
<evidence type="ECO:0000256" key="6">
    <source>
        <dbReference type="ARBA" id="ARBA00022723"/>
    </source>
</evidence>
<protein>
    <recommendedName>
        <fullName evidence="13">Peroxin-12</fullName>
    </recommendedName>
</protein>
<dbReference type="InterPro" id="IPR017375">
    <property type="entry name" value="PEX12"/>
</dbReference>
<keyword evidence="4" id="KW-0813">Transport</keyword>
<comment type="pathway">
    <text evidence="2">Protein modification; protein ubiquitination.</text>
</comment>
<gene>
    <name evidence="15" type="ORF">TVY486_1015250</name>
</gene>
<feature type="domain" description="Pex N-terminal" evidence="14">
    <location>
        <begin position="49"/>
        <end position="277"/>
    </location>
</feature>
<evidence type="ECO:0000256" key="1">
    <source>
        <dbReference type="ARBA" id="ARBA00004585"/>
    </source>
</evidence>
<evidence type="ECO:0000256" key="3">
    <source>
        <dbReference type="ARBA" id="ARBA00008704"/>
    </source>
</evidence>
<dbReference type="SUPFAM" id="SSF57850">
    <property type="entry name" value="RING/U-box"/>
    <property type="match status" value="1"/>
</dbReference>
<keyword evidence="7" id="KW-0863">Zinc-finger</keyword>
<keyword evidence="6" id="KW-0479">Metal-binding</keyword>
<evidence type="ECO:0000313" key="15">
    <source>
        <dbReference type="EMBL" id="CCC52483.1"/>
    </source>
</evidence>
<keyword evidence="9" id="KW-0653">Protein transport</keyword>
<dbReference type="VEuPathDB" id="TriTrypDB:TvY486_1015250"/>
<evidence type="ECO:0000256" key="12">
    <source>
        <dbReference type="ARBA" id="ARBA00023140"/>
    </source>
</evidence>
<dbReference type="Gene3D" id="3.30.40.10">
    <property type="entry name" value="Zinc/RING finger domain, C3HC4 (zinc finger)"/>
    <property type="match status" value="1"/>
</dbReference>
<dbReference type="AlphaFoldDB" id="G0U4W8"/>
<evidence type="ECO:0000256" key="2">
    <source>
        <dbReference type="ARBA" id="ARBA00004906"/>
    </source>
</evidence>
<evidence type="ECO:0000256" key="11">
    <source>
        <dbReference type="ARBA" id="ARBA00023136"/>
    </source>
</evidence>
<comment type="subcellular location">
    <subcellularLocation>
        <location evidence="1">Peroxisome membrane</location>
        <topology evidence="1">Multi-pass membrane protein</topology>
    </subcellularLocation>
</comment>
<dbReference type="GO" id="GO:0004842">
    <property type="term" value="F:ubiquitin-protein transferase activity"/>
    <property type="evidence" value="ECO:0007669"/>
    <property type="project" value="TreeGrafter"/>
</dbReference>
<keyword evidence="12" id="KW-0576">Peroxisome</keyword>
<name>G0U4W8_TRYVY</name>
<evidence type="ECO:0000256" key="8">
    <source>
        <dbReference type="ARBA" id="ARBA00022833"/>
    </source>
</evidence>
<keyword evidence="5" id="KW-0812">Transmembrane</keyword>
<dbReference type="GO" id="GO:0005778">
    <property type="term" value="C:peroxisomal membrane"/>
    <property type="evidence" value="ECO:0007669"/>
    <property type="project" value="UniProtKB-SubCell"/>
</dbReference>
<evidence type="ECO:0000259" key="14">
    <source>
        <dbReference type="Pfam" id="PF04757"/>
    </source>
</evidence>
<accession>G0U4W8</accession>
<dbReference type="GO" id="GO:1990429">
    <property type="term" value="C:peroxisomal importomer complex"/>
    <property type="evidence" value="ECO:0007669"/>
    <property type="project" value="TreeGrafter"/>
</dbReference>
<dbReference type="OMA" id="VGCYPCL"/>
<keyword evidence="10" id="KW-1133">Transmembrane helix</keyword>
<keyword evidence="8" id="KW-0862">Zinc</keyword>
<evidence type="ECO:0000256" key="13">
    <source>
        <dbReference type="ARBA" id="ARBA00029692"/>
    </source>
</evidence>
<dbReference type="InterPro" id="IPR013083">
    <property type="entry name" value="Znf_RING/FYVE/PHD"/>
</dbReference>
<dbReference type="Pfam" id="PF04757">
    <property type="entry name" value="Pex2_Pex12"/>
    <property type="match status" value="1"/>
</dbReference>
<evidence type="ECO:0000256" key="5">
    <source>
        <dbReference type="ARBA" id="ARBA00022692"/>
    </source>
</evidence>
<dbReference type="PANTHER" id="PTHR12888">
    <property type="entry name" value="PEROXISOME ASSEMBLY PROTEIN 12 PEROXIN-12"/>
    <property type="match status" value="1"/>
</dbReference>
<evidence type="ECO:0000256" key="4">
    <source>
        <dbReference type="ARBA" id="ARBA00022448"/>
    </source>
</evidence>
<sequence length="393" mass="44087">MIGNRLISQINTASPLPGFLVVVLVDSANTTLMGAFNLAHSYLSGTNRLAASLLPWRYGIWIVLCGLVEHRLLLHSNTTFIEMLFRIVRGRIVSPACPSDSRGKLLWWLFGPRPVPPLEERVLVTPTSTDIRALNTEVCDSKASYLLAADSAPYGHLQFQPLTGRQKLIALVLLVLKPYLQSFLARWYKKRTEELQRSEDSRREHRKLRTRLEKIERSLLSLYPIANATASSLNLLFKILYLLEMTPYTSPLNRIFGIALRRATPADPLPKPVIQAEWGMAIVHILFFFFYTFRFLDFAEPEGPSTQFGGGDDLSVPDPPVWGVDVTVPAGTPEPRPSVCPVCERKVNNMAVCTSSGIVGCYPCLLQHIREHGTCPVTRRTASVESVRRIYES</sequence>
<comment type="similarity">
    <text evidence="3">Belongs to the pex2/pex10/pex12 family.</text>
</comment>
<dbReference type="GO" id="GO:0008270">
    <property type="term" value="F:zinc ion binding"/>
    <property type="evidence" value="ECO:0007669"/>
    <property type="project" value="UniProtKB-KW"/>
</dbReference>
<dbReference type="GO" id="GO:0006513">
    <property type="term" value="P:protein monoubiquitination"/>
    <property type="evidence" value="ECO:0007669"/>
    <property type="project" value="TreeGrafter"/>
</dbReference>
<evidence type="ECO:0000256" key="9">
    <source>
        <dbReference type="ARBA" id="ARBA00022927"/>
    </source>
</evidence>
<dbReference type="CDD" id="cd16451">
    <property type="entry name" value="mRING_PEX12"/>
    <property type="match status" value="1"/>
</dbReference>
<evidence type="ECO:0000256" key="10">
    <source>
        <dbReference type="ARBA" id="ARBA00022989"/>
    </source>
</evidence>
<organism evidence="15">
    <name type="scientific">Trypanosoma vivax (strain Y486)</name>
    <dbReference type="NCBI Taxonomy" id="1055687"/>
    <lineage>
        <taxon>Eukaryota</taxon>
        <taxon>Discoba</taxon>
        <taxon>Euglenozoa</taxon>
        <taxon>Kinetoplastea</taxon>
        <taxon>Metakinetoplastina</taxon>
        <taxon>Trypanosomatida</taxon>
        <taxon>Trypanosomatidae</taxon>
        <taxon>Trypanosoma</taxon>
        <taxon>Duttonella</taxon>
    </lineage>
</organism>
<keyword evidence="11" id="KW-0472">Membrane</keyword>